<accession>A0A1M6TPI4</accession>
<dbReference type="InterPro" id="IPR026876">
    <property type="entry name" value="Fn3_assoc_repeat"/>
</dbReference>
<dbReference type="EMBL" id="FRAG01000100">
    <property type="protein sequence ID" value="SHK58718.1"/>
    <property type="molecule type" value="Genomic_DNA"/>
</dbReference>
<dbReference type="OrthoDB" id="7182479at2"/>
<dbReference type="Pfam" id="PF23845">
    <property type="entry name" value="TIM-barrel_NCTSP"/>
    <property type="match status" value="1"/>
</dbReference>
<protein>
    <submittedName>
        <fullName evidence="3">Chitobiase/beta-hexosaminidase C-terminal domain-containing protein</fullName>
    </submittedName>
</protein>
<evidence type="ECO:0000259" key="2">
    <source>
        <dbReference type="Pfam" id="PF23845"/>
    </source>
</evidence>
<keyword evidence="4" id="KW-1185">Reference proteome</keyword>
<evidence type="ECO:0000313" key="3">
    <source>
        <dbReference type="EMBL" id="SHK58718.1"/>
    </source>
</evidence>
<name>A0A1M6TPI4_PARC5</name>
<organism evidence="3 4">
    <name type="scientific">Paramaledivibacter caminithermalis (strain DSM 15212 / CIP 107654 / DViRD3)</name>
    <name type="common">Clostridium caminithermale</name>
    <dbReference type="NCBI Taxonomy" id="1121301"/>
    <lineage>
        <taxon>Bacteria</taxon>
        <taxon>Bacillati</taxon>
        <taxon>Bacillota</taxon>
        <taxon>Clostridia</taxon>
        <taxon>Peptostreptococcales</taxon>
        <taxon>Caminicellaceae</taxon>
        <taxon>Paramaledivibacter</taxon>
    </lineage>
</organism>
<feature type="domain" description="Non-contractile tail sheath TIM barrel" evidence="2">
    <location>
        <begin position="267"/>
        <end position="613"/>
    </location>
</feature>
<dbReference type="InterPro" id="IPR057102">
    <property type="entry name" value="NCTSP_N"/>
</dbReference>
<dbReference type="Proteomes" id="UP000184465">
    <property type="component" value="Unassembled WGS sequence"/>
</dbReference>
<feature type="domain" description="Non-contractile tail sheath N-terminal" evidence="1">
    <location>
        <begin position="32"/>
        <end position="145"/>
    </location>
</feature>
<evidence type="ECO:0000259" key="1">
    <source>
        <dbReference type="Pfam" id="PF23844"/>
    </source>
</evidence>
<dbReference type="RefSeq" id="WP_073153596.1">
    <property type="nucleotide sequence ID" value="NZ_FRAG01000100.1"/>
</dbReference>
<evidence type="ECO:0000313" key="4">
    <source>
        <dbReference type="Proteomes" id="UP000184465"/>
    </source>
</evidence>
<dbReference type="Pfam" id="PF13287">
    <property type="entry name" value="Fn3_assoc"/>
    <property type="match status" value="1"/>
</dbReference>
<dbReference type="STRING" id="1121301.SAMN02745912_03749"/>
<proteinExistence type="predicted"/>
<reference evidence="4" key="1">
    <citation type="submission" date="2016-11" db="EMBL/GenBank/DDBJ databases">
        <authorList>
            <person name="Varghese N."/>
            <person name="Submissions S."/>
        </authorList>
    </citation>
    <scope>NUCLEOTIDE SEQUENCE [LARGE SCALE GENOMIC DNA]</scope>
    <source>
        <strain evidence="4">DSM 15212 / CIP 107654 / DViRD3</strain>
    </source>
</reference>
<dbReference type="InterPro" id="IPR057122">
    <property type="entry name" value="TIM-barrel_NCTSP"/>
</dbReference>
<gene>
    <name evidence="3" type="ORF">SAMN02745912_03749</name>
</gene>
<sequence length="1376" mass="156718">MNFKKYFSLIFIMIICIIASTNNIYADSSTIYKLKPKYLTTDFNFEMMAATVTQDDYTFSSVGNFRTNKDLAGMSWETEDVLSHIDLKYPTNSDFSGVILEYDYSLSGYTELMNSEISPVITIETNSGDFYYVRLWNYVVNRPLDDWEIGASQQYETTIRFPEGRTPGTATGSTGRIVLDFDNLYAGWVPWYWTEEDEWVPMPGWEKVPVDDIKSIMWSFVPVGYNWETQDMSYLNDSYEYKVDFSNWNVYGDTFLRTEPETQSVQSLRLCDDYDDIYNLTPERVVSEYDKLGYREIVNFYIGASHYYDKKYNGQKMEMKTDYPFNLAFETWYKDYIKRIKERDMDIIHSISMENVDAPEEWWQRAWDGTPASTMWEPTPHLLSFTNSDTKAFLKKYVEELARLSNDAGIKPVIQLGEPWWWFIENEENQPPCFYDQATKNLFLSEKGYPMHEFQSANESIEGHEEMLYWLREQNGKLAHFLRNAVKQKYPNSEFTVLFFTPSVIDKDRVPEMMTIVNFPQEYWQYPNLDFFMIEDYDYLIFDQMDKHLETLTFAQNYLGYPEDKVHYFSGFVLNSDYSYVWKNIEQAINDGFNQGFKEVYLWAYTQIKREGWTPLDIIYASKPSGTYSDTHYVTLSCDGADEIRYTLDGTDPSAINGKIYSKPIYIDSTKLLKTTAVKNGDTRNIVEFRYNMPSIKIPVKIDVDGSSDEWKEIISLSQGTGSIDNLYAVQNSKKLYLLVKGSELNSPNNFYIDIDNNGDTGYHLWCWNNSGADYMIEENMIKKYIGNGDDWNWVQVGTAELVKNSSIIEVSAELSSLGLNEPTDIKVGYSRNYSDYAPVAGNKMAQANGIILDDEDLLAELIYLTSPLESSKNLTARVIVDGGDIDTSRNYYIEAFCSWDNETWYSKGGKNISIPVGEQNNYIDLEYCIFLNGDLYTKVVIYDSKGGTQLGEFVKSETDHVDVGMIENYDWYKFSESYDSDVTVEGYISDIGGYAGEATETVYAITKRSDEEIWRQYSLNNGEWSATGVTYATNPIENGGIMSFSKISPLMTEEKYATMELGLPSIEDIKQMIENKKNELLDKFYVKIGINPAELNSEDVGMIVGGLAISVDDNVYFGLAQWILGAEPHDDNYYFMKAKAFGDSVFTAAYTTASVGSAIEAVRALESAGAAGAMALATAPTGVGGAVLSGATVTELAEAAAMSGISYISGKMAERSQGILKESVAKLKETIGYKVTSRTKGKIVAEKTAEEANQFWKEYYNTDGSTPPYEAGTKVYEIELNEDMTFVRVFEKTGDEFGQWVMKAEDIEGLTPLQIKDKYSLEFIPKYVCDYEIPAGSIIRGGKAGPIPNWGNGGGIQFDLMGQYIGTPRNIRLIQ</sequence>
<dbReference type="Pfam" id="PF23844">
    <property type="entry name" value="NCTSP_N"/>
    <property type="match status" value="1"/>
</dbReference>